<keyword evidence="1" id="KW-0378">Hydrolase</keyword>
<dbReference type="PANTHER" id="PTHR43283:SF11">
    <property type="entry name" value="BETA-LACTAMASE-RELATED DOMAIN-CONTAINING PROTEIN"/>
    <property type="match status" value="1"/>
</dbReference>
<evidence type="ECO:0000313" key="5">
    <source>
        <dbReference type="Proteomes" id="UP000695264"/>
    </source>
</evidence>
<reference evidence="4 5" key="1">
    <citation type="submission" date="2020-03" db="EMBL/GenBank/DDBJ databases">
        <title>WGS of actinomycetes isolated from Thailand.</title>
        <authorList>
            <person name="Thawai C."/>
        </authorList>
    </citation>
    <scope>NUCLEOTIDE SEQUENCE [LARGE SCALE GENOMIC DNA]</scope>
    <source>
        <strain evidence="4 5">PLAI 1-29</strain>
    </source>
</reference>
<name>A0ABX1BRS5_9ACTN</name>
<dbReference type="EMBL" id="JAATEN010000004">
    <property type="protein sequence ID" value="NJQ00422.1"/>
    <property type="molecule type" value="Genomic_DNA"/>
</dbReference>
<dbReference type="RefSeq" id="WP_168101013.1">
    <property type="nucleotide sequence ID" value="NZ_JAATEN010000004.1"/>
</dbReference>
<proteinExistence type="predicted"/>
<comment type="caution">
    <text evidence="4">The sequence shown here is derived from an EMBL/GenBank/DDBJ whole genome shotgun (WGS) entry which is preliminary data.</text>
</comment>
<gene>
    <name evidence="4" type="ORF">HCK00_07690</name>
</gene>
<protein>
    <submittedName>
        <fullName evidence="4">Beta-lactamase family protein</fullName>
    </submittedName>
</protein>
<dbReference type="SUPFAM" id="SSF56601">
    <property type="entry name" value="beta-lactamase/transpeptidase-like"/>
    <property type="match status" value="1"/>
</dbReference>
<evidence type="ECO:0000256" key="2">
    <source>
        <dbReference type="SAM" id="MobiDB-lite"/>
    </source>
</evidence>
<feature type="domain" description="Beta-lactamase-related" evidence="3">
    <location>
        <begin position="9"/>
        <end position="336"/>
    </location>
</feature>
<evidence type="ECO:0000259" key="3">
    <source>
        <dbReference type="Pfam" id="PF00144"/>
    </source>
</evidence>
<keyword evidence="5" id="KW-1185">Reference proteome</keyword>
<evidence type="ECO:0000313" key="4">
    <source>
        <dbReference type="EMBL" id="NJQ00422.1"/>
    </source>
</evidence>
<organism evidence="4 5">
    <name type="scientific">Streptomyces zingiberis</name>
    <dbReference type="NCBI Taxonomy" id="2053010"/>
    <lineage>
        <taxon>Bacteria</taxon>
        <taxon>Bacillati</taxon>
        <taxon>Actinomycetota</taxon>
        <taxon>Actinomycetes</taxon>
        <taxon>Kitasatosporales</taxon>
        <taxon>Streptomycetaceae</taxon>
        <taxon>Streptomyces</taxon>
    </lineage>
</organism>
<feature type="region of interest" description="Disordered" evidence="2">
    <location>
        <begin position="357"/>
        <end position="379"/>
    </location>
</feature>
<dbReference type="InterPro" id="IPR050789">
    <property type="entry name" value="Diverse_Enzym_Activities"/>
</dbReference>
<dbReference type="Proteomes" id="UP000695264">
    <property type="component" value="Unassembled WGS sequence"/>
</dbReference>
<feature type="compositionally biased region" description="Pro residues" evidence="2">
    <location>
        <begin position="357"/>
        <end position="368"/>
    </location>
</feature>
<accession>A0ABX1BRS5</accession>
<sequence>MLNAVERLVAAEIGRGLESGVQLSVSCGGRSAELAAGENGLGHPMTPGTAVPWTCSAKTLGALAFAAAWEAGAVGLDTPVARILPEYAGGGRERVRVRHLLTHTTGVPDPVWAAAAAAGTGPVTPGEADALVWALILDAPVRALPGAAMSYSPVTNWFVLDRLLAELYGGGPGESHRRLCRRLGLAADLGLPELPPPSRAEPIAAPGQETGLARMRLAASLPLPGLGVWGTTRELRRVGEVLLTGTTAAGEVLLSRAALEALTTTHWPGTRHRQVSDTDFPYGLGVMTQPLLFGRRCSARVFGHAGGNTSTLLIDPMFDLVAAVYWNGRLDDVTTFARRYALVRALYEDLGLDRLPVPPPTTGTPVPVPAQVSTAGAGR</sequence>
<dbReference type="Gene3D" id="3.40.710.10">
    <property type="entry name" value="DD-peptidase/beta-lactamase superfamily"/>
    <property type="match status" value="1"/>
</dbReference>
<dbReference type="PANTHER" id="PTHR43283">
    <property type="entry name" value="BETA-LACTAMASE-RELATED"/>
    <property type="match status" value="1"/>
</dbReference>
<evidence type="ECO:0000256" key="1">
    <source>
        <dbReference type="ARBA" id="ARBA00022801"/>
    </source>
</evidence>
<dbReference type="Pfam" id="PF00144">
    <property type="entry name" value="Beta-lactamase"/>
    <property type="match status" value="1"/>
</dbReference>
<dbReference type="InterPro" id="IPR012338">
    <property type="entry name" value="Beta-lactam/transpept-like"/>
</dbReference>
<dbReference type="InterPro" id="IPR001466">
    <property type="entry name" value="Beta-lactam-related"/>
</dbReference>